<dbReference type="InterPro" id="IPR003903">
    <property type="entry name" value="UIM_dom"/>
</dbReference>
<keyword evidence="8" id="KW-0653">Protein transport</keyword>
<keyword evidence="15" id="KW-1185">Reference proteome</keyword>
<feature type="compositionally biased region" description="Low complexity" evidence="11">
    <location>
        <begin position="532"/>
        <end position="543"/>
    </location>
</feature>
<evidence type="ECO:0000259" key="12">
    <source>
        <dbReference type="PROSITE" id="PS50002"/>
    </source>
</evidence>
<feature type="compositionally biased region" description="Polar residues" evidence="11">
    <location>
        <begin position="154"/>
        <end position="164"/>
    </location>
</feature>
<dbReference type="PRINTS" id="PR00499">
    <property type="entry name" value="P67PHOX"/>
</dbReference>
<name>A0A9W6T9A4_CANBO</name>
<dbReference type="InterPro" id="IPR050670">
    <property type="entry name" value="STAM"/>
</dbReference>
<dbReference type="SMART" id="SM00326">
    <property type="entry name" value="SH3"/>
    <property type="match status" value="1"/>
</dbReference>
<dbReference type="Pfam" id="PF00790">
    <property type="entry name" value="VHS"/>
    <property type="match status" value="1"/>
</dbReference>
<sequence length="576" mass="63828">MSTLKDLINKATSPLLTDDDYSLLLDIVDIVQSDTDKYITEAMLLIHVKLDSNDANVILRTLTLIDFLAENCGAMMKGELAKKSFVKNYLLKIVEDNKMHNTIKYAVIKEIYKLSKTFSGDDSLRIMRETFNDLKHTFPYLCEQAQNEVDGGSRSRTGPITTTPDADEEEQLRKAIELSMKDSAPGGAIPSSSAQPANQVSSTPPTQLAQQTTQGQSQIDVSADDDARPDKVRALYELKSNDEETLSFEKGDIIVIIESINQDWLKGCLKGKVGIVPVNYVENIPKVSTTELNQLKESVGNAYDIECLLSKLMTINQQVKSNPSMQYSQFESLLQKDNIPSQLDNLDSMRKNLKKVLDLTKNRIEELECIQTNMDTSIELYNQMRSSLPSTSAPLQLQPANSPMYQTNILPNMTGNPMNIPSPNQGQMPLQQQMKTGAFSPLPQQQSQLVQGATGNFSPMPQQFAQLAPNSTGYSQAPQQLLPNTTGYSQAPQQLLPNTTGYSQTPQQLLPNTTGYSQAPQQLAQNSTGYSQATQQQQQQQPQMPGAFQNNNMPDLSKYPNLQKLTLNGDTPSPNQ</sequence>
<dbReference type="CDD" id="cd00174">
    <property type="entry name" value="SH3"/>
    <property type="match status" value="1"/>
</dbReference>
<dbReference type="GO" id="GO:0043130">
    <property type="term" value="F:ubiquitin binding"/>
    <property type="evidence" value="ECO:0007669"/>
    <property type="project" value="InterPro"/>
</dbReference>
<reference evidence="14" key="1">
    <citation type="submission" date="2023-04" db="EMBL/GenBank/DDBJ databases">
        <title>Candida boidinii NBRC 10035.</title>
        <authorList>
            <person name="Ichikawa N."/>
            <person name="Sato H."/>
            <person name="Tonouchi N."/>
        </authorList>
    </citation>
    <scope>NUCLEOTIDE SEQUENCE</scope>
    <source>
        <strain evidence="14">NBRC 10035</strain>
    </source>
</reference>
<feature type="domain" description="SH3" evidence="12">
    <location>
        <begin position="227"/>
        <end position="286"/>
    </location>
</feature>
<gene>
    <name evidence="14" type="ORF">Cboi02_000695600</name>
</gene>
<keyword evidence="7" id="KW-0967">Endosome</keyword>
<dbReference type="PANTHER" id="PTHR45929:SF3">
    <property type="entry name" value="JAK PATHWAY SIGNAL TRANSDUCTION ADAPTOR MOLECULE"/>
    <property type="match status" value="1"/>
</dbReference>
<feature type="domain" description="VHS" evidence="13">
    <location>
        <begin position="11"/>
        <end position="135"/>
    </location>
</feature>
<keyword evidence="5 9" id="KW-0728">SH3 domain</keyword>
<organism evidence="14 15">
    <name type="scientific">Candida boidinii</name>
    <name type="common">Yeast</name>
    <dbReference type="NCBI Taxonomy" id="5477"/>
    <lineage>
        <taxon>Eukaryota</taxon>
        <taxon>Fungi</taxon>
        <taxon>Dikarya</taxon>
        <taxon>Ascomycota</taxon>
        <taxon>Saccharomycotina</taxon>
        <taxon>Pichiomycetes</taxon>
        <taxon>Pichiales</taxon>
        <taxon>Pichiaceae</taxon>
        <taxon>Ogataea</taxon>
        <taxon>Ogataea/Candida clade</taxon>
    </lineage>
</organism>
<evidence type="ECO:0000256" key="2">
    <source>
        <dbReference type="ARBA" id="ARBA00009666"/>
    </source>
</evidence>
<dbReference type="CDD" id="cd16978">
    <property type="entry name" value="VHS_HSE1"/>
    <property type="match status" value="1"/>
</dbReference>
<feature type="compositionally biased region" description="Polar residues" evidence="11">
    <location>
        <begin position="450"/>
        <end position="531"/>
    </location>
</feature>
<dbReference type="GO" id="GO:0033565">
    <property type="term" value="C:ESCRT-0 complex"/>
    <property type="evidence" value="ECO:0007669"/>
    <property type="project" value="TreeGrafter"/>
</dbReference>
<evidence type="ECO:0000256" key="3">
    <source>
        <dbReference type="ARBA" id="ARBA00017923"/>
    </source>
</evidence>
<feature type="compositionally biased region" description="Polar residues" evidence="11">
    <location>
        <begin position="563"/>
        <end position="576"/>
    </location>
</feature>
<dbReference type="SMART" id="SM00726">
    <property type="entry name" value="UIM"/>
    <property type="match status" value="1"/>
</dbReference>
<feature type="compositionally biased region" description="Low complexity" evidence="11">
    <location>
        <begin position="183"/>
        <end position="218"/>
    </location>
</feature>
<evidence type="ECO:0000256" key="1">
    <source>
        <dbReference type="ARBA" id="ARBA00004125"/>
    </source>
</evidence>
<evidence type="ECO:0000256" key="6">
    <source>
        <dbReference type="ARBA" id="ARBA00022448"/>
    </source>
</evidence>
<comment type="caution">
    <text evidence="14">The sequence shown here is derived from an EMBL/GenBank/DDBJ whole genome shotgun (WGS) entry which is preliminary data.</text>
</comment>
<dbReference type="Pfam" id="PF00018">
    <property type="entry name" value="SH3_1"/>
    <property type="match status" value="1"/>
</dbReference>
<dbReference type="InterPro" id="IPR008942">
    <property type="entry name" value="ENTH_VHS"/>
</dbReference>
<feature type="region of interest" description="Disordered" evidence="11">
    <location>
        <begin position="182"/>
        <end position="226"/>
    </location>
</feature>
<dbReference type="PRINTS" id="PR00452">
    <property type="entry name" value="SH3DOMAIN"/>
</dbReference>
<protein>
    <recommendedName>
        <fullName evidence="3">Class E vacuolar protein-sorting machinery protein HSE1</fullName>
    </recommendedName>
    <alternativeName>
        <fullName evidence="4">Class E vacuolar protein-sorting machinery protein hse1</fullName>
    </alternativeName>
</protein>
<evidence type="ECO:0000256" key="4">
    <source>
        <dbReference type="ARBA" id="ARBA00018978"/>
    </source>
</evidence>
<dbReference type="SUPFAM" id="SSF50044">
    <property type="entry name" value="SH3-domain"/>
    <property type="match status" value="1"/>
</dbReference>
<dbReference type="Proteomes" id="UP001165120">
    <property type="component" value="Unassembled WGS sequence"/>
</dbReference>
<dbReference type="GO" id="GO:0010008">
    <property type="term" value="C:endosome membrane"/>
    <property type="evidence" value="ECO:0007669"/>
    <property type="project" value="UniProtKB-SubCell"/>
</dbReference>
<evidence type="ECO:0000256" key="8">
    <source>
        <dbReference type="ARBA" id="ARBA00022927"/>
    </source>
</evidence>
<dbReference type="EMBL" id="BSXN01007858">
    <property type="protein sequence ID" value="GME85487.1"/>
    <property type="molecule type" value="Genomic_DNA"/>
</dbReference>
<dbReference type="GO" id="GO:0035091">
    <property type="term" value="F:phosphatidylinositol binding"/>
    <property type="evidence" value="ECO:0007669"/>
    <property type="project" value="InterPro"/>
</dbReference>
<dbReference type="InterPro" id="IPR001452">
    <property type="entry name" value="SH3_domain"/>
</dbReference>
<dbReference type="GO" id="GO:0043328">
    <property type="term" value="P:protein transport to vacuole involved in ubiquitin-dependent protein catabolic process via the multivesicular body sorting pathway"/>
    <property type="evidence" value="ECO:0007669"/>
    <property type="project" value="TreeGrafter"/>
</dbReference>
<dbReference type="SUPFAM" id="SSF48464">
    <property type="entry name" value="ENTH/VHS domain"/>
    <property type="match status" value="1"/>
</dbReference>
<keyword evidence="6" id="KW-0813">Transport</keyword>
<dbReference type="Gene3D" id="1.25.40.90">
    <property type="match status" value="1"/>
</dbReference>
<dbReference type="SMART" id="SM00288">
    <property type="entry name" value="VHS"/>
    <property type="match status" value="1"/>
</dbReference>
<evidence type="ECO:0000256" key="9">
    <source>
        <dbReference type="PROSITE-ProRule" id="PRU00192"/>
    </source>
</evidence>
<dbReference type="AlphaFoldDB" id="A0A9W6T9A4"/>
<evidence type="ECO:0000259" key="13">
    <source>
        <dbReference type="PROSITE" id="PS50179"/>
    </source>
</evidence>
<feature type="region of interest" description="Disordered" evidence="11">
    <location>
        <begin position="443"/>
        <end position="576"/>
    </location>
</feature>
<dbReference type="InterPro" id="IPR036028">
    <property type="entry name" value="SH3-like_dom_sf"/>
</dbReference>
<dbReference type="PANTHER" id="PTHR45929">
    <property type="entry name" value="JAK PATHWAY SIGNAL TRANSDUCTION ADAPTOR MOLECULE"/>
    <property type="match status" value="1"/>
</dbReference>
<comment type="subcellular location">
    <subcellularLocation>
        <location evidence="1">Endosome membrane</location>
        <topology evidence="1">Peripheral membrane protein</topology>
        <orientation evidence="1">Cytoplasmic side</orientation>
    </subcellularLocation>
</comment>
<feature type="region of interest" description="Disordered" evidence="11">
    <location>
        <begin position="146"/>
        <end position="169"/>
    </location>
</feature>
<evidence type="ECO:0000256" key="11">
    <source>
        <dbReference type="SAM" id="MobiDB-lite"/>
    </source>
</evidence>
<dbReference type="PROSITE" id="PS50179">
    <property type="entry name" value="VHS"/>
    <property type="match status" value="1"/>
</dbReference>
<proteinExistence type="inferred from homology"/>
<feature type="coiled-coil region" evidence="10">
    <location>
        <begin position="343"/>
        <end position="370"/>
    </location>
</feature>
<dbReference type="InterPro" id="IPR002014">
    <property type="entry name" value="VHS_dom"/>
</dbReference>
<dbReference type="PROSITE" id="PS50002">
    <property type="entry name" value="SH3"/>
    <property type="match status" value="1"/>
</dbReference>
<accession>A0A9W6T9A4</accession>
<evidence type="ECO:0000313" key="15">
    <source>
        <dbReference type="Proteomes" id="UP001165120"/>
    </source>
</evidence>
<evidence type="ECO:0000256" key="10">
    <source>
        <dbReference type="SAM" id="Coils"/>
    </source>
</evidence>
<evidence type="ECO:0000256" key="7">
    <source>
        <dbReference type="ARBA" id="ARBA00022753"/>
    </source>
</evidence>
<keyword evidence="10" id="KW-0175">Coiled coil</keyword>
<evidence type="ECO:0000313" key="14">
    <source>
        <dbReference type="EMBL" id="GME85487.1"/>
    </source>
</evidence>
<comment type="similarity">
    <text evidence="2">Belongs to the STAM family.</text>
</comment>
<dbReference type="Gene3D" id="2.30.30.40">
    <property type="entry name" value="SH3 Domains"/>
    <property type="match status" value="1"/>
</dbReference>
<dbReference type="PROSITE" id="PS50330">
    <property type="entry name" value="UIM"/>
    <property type="match status" value="1"/>
</dbReference>
<evidence type="ECO:0000256" key="5">
    <source>
        <dbReference type="ARBA" id="ARBA00022443"/>
    </source>
</evidence>